<feature type="chain" id="PRO_5043438541" description="Wall-associated receptor kinase galacturonan-binding domain-containing protein" evidence="3">
    <location>
        <begin position="24"/>
        <end position="255"/>
    </location>
</feature>
<keyword evidence="2 3" id="KW-0732">Signal</keyword>
<evidence type="ECO:0000259" key="4">
    <source>
        <dbReference type="Pfam" id="PF13947"/>
    </source>
</evidence>
<dbReference type="GO" id="GO:0016020">
    <property type="term" value="C:membrane"/>
    <property type="evidence" value="ECO:0007669"/>
    <property type="project" value="UniProtKB-SubCell"/>
</dbReference>
<evidence type="ECO:0000313" key="6">
    <source>
        <dbReference type="Proteomes" id="UP001497516"/>
    </source>
</evidence>
<evidence type="ECO:0000256" key="2">
    <source>
        <dbReference type="ARBA" id="ARBA00022729"/>
    </source>
</evidence>
<dbReference type="GO" id="GO:0030247">
    <property type="term" value="F:polysaccharide binding"/>
    <property type="evidence" value="ECO:0007669"/>
    <property type="project" value="InterPro"/>
</dbReference>
<dbReference type="AlphaFoldDB" id="A0AAV2D3S5"/>
<reference evidence="5 6" key="1">
    <citation type="submission" date="2024-04" db="EMBL/GenBank/DDBJ databases">
        <authorList>
            <person name="Fracassetti M."/>
        </authorList>
    </citation>
    <scope>NUCLEOTIDE SEQUENCE [LARGE SCALE GENOMIC DNA]</scope>
</reference>
<keyword evidence="6" id="KW-1185">Reference proteome</keyword>
<comment type="subcellular location">
    <subcellularLocation>
        <location evidence="1">Membrane</location>
        <topology evidence="1">Single-pass membrane protein</topology>
    </subcellularLocation>
</comment>
<evidence type="ECO:0000256" key="3">
    <source>
        <dbReference type="SAM" id="SignalP"/>
    </source>
</evidence>
<dbReference type="EMBL" id="OZ034815">
    <property type="protein sequence ID" value="CAL1366016.1"/>
    <property type="molecule type" value="Genomic_DNA"/>
</dbReference>
<dbReference type="Proteomes" id="UP001497516">
    <property type="component" value="Chromosome 2"/>
</dbReference>
<proteinExistence type="predicted"/>
<evidence type="ECO:0000313" key="5">
    <source>
        <dbReference type="EMBL" id="CAL1366016.1"/>
    </source>
</evidence>
<dbReference type="Pfam" id="PF13947">
    <property type="entry name" value="GUB_WAK_bind"/>
    <property type="match status" value="1"/>
</dbReference>
<gene>
    <name evidence="5" type="ORF">LTRI10_LOCUS10442</name>
</gene>
<sequence length="255" mass="27948">MSSSLFLFLLLLQLLQRTCQVAAAAAVVPAPADSPVMVEHYCRPSSCGEIIIQSPFRLTTDPWSCGNHNYSLSCESNTTVLYLKSGRYYVKAINYNNFTIRLVDHGVVKGNFSSFPAHPLSVDSVNSSSFGAFYSSMRRGQLSLGIVPLEEQLNGVLALVSCDNPVANSTLYVETAPRIGGSNPHSPSSYAMVGSSDGAAVLLSDLADTCRVEMLSLCPITNEEKINSYHNIKVPFREIHRRLEYGFLIETRLEN</sequence>
<name>A0AAV2D3S5_9ROSI</name>
<organism evidence="5 6">
    <name type="scientific">Linum trigynum</name>
    <dbReference type="NCBI Taxonomy" id="586398"/>
    <lineage>
        <taxon>Eukaryota</taxon>
        <taxon>Viridiplantae</taxon>
        <taxon>Streptophyta</taxon>
        <taxon>Embryophyta</taxon>
        <taxon>Tracheophyta</taxon>
        <taxon>Spermatophyta</taxon>
        <taxon>Magnoliopsida</taxon>
        <taxon>eudicotyledons</taxon>
        <taxon>Gunneridae</taxon>
        <taxon>Pentapetalae</taxon>
        <taxon>rosids</taxon>
        <taxon>fabids</taxon>
        <taxon>Malpighiales</taxon>
        <taxon>Linaceae</taxon>
        <taxon>Linum</taxon>
    </lineage>
</organism>
<feature type="signal peptide" evidence="3">
    <location>
        <begin position="1"/>
        <end position="23"/>
    </location>
</feature>
<feature type="domain" description="Wall-associated receptor kinase galacturonan-binding" evidence="4">
    <location>
        <begin position="42"/>
        <end position="104"/>
    </location>
</feature>
<accession>A0AAV2D3S5</accession>
<protein>
    <recommendedName>
        <fullName evidence="4">Wall-associated receptor kinase galacturonan-binding domain-containing protein</fullName>
    </recommendedName>
</protein>
<dbReference type="PANTHER" id="PTHR33138:SF30">
    <property type="entry name" value="LEAF RUST 10 DISEASE-RESISTANCE LOCUS RECEPTOR-LIKE PROTEIN KINASE-LIKE 2.7"/>
    <property type="match status" value="1"/>
</dbReference>
<dbReference type="InterPro" id="IPR025287">
    <property type="entry name" value="WAK_GUB"/>
</dbReference>
<dbReference type="PANTHER" id="PTHR33138">
    <property type="entry name" value="OS01G0690200 PROTEIN"/>
    <property type="match status" value="1"/>
</dbReference>
<evidence type="ECO:0000256" key="1">
    <source>
        <dbReference type="ARBA" id="ARBA00004167"/>
    </source>
</evidence>